<evidence type="ECO:0000313" key="2">
    <source>
        <dbReference type="Proteomes" id="UP001428341"/>
    </source>
</evidence>
<dbReference type="AlphaFoldDB" id="A0AAP0N3F1"/>
<dbReference type="Proteomes" id="UP001428341">
    <property type="component" value="Unassembled WGS sequence"/>
</dbReference>
<protein>
    <submittedName>
        <fullName evidence="1">Uncharacterized protein</fullName>
    </submittedName>
</protein>
<proteinExistence type="predicted"/>
<accession>A0AAP0N3F1</accession>
<keyword evidence="2" id="KW-1185">Reference proteome</keyword>
<comment type="caution">
    <text evidence="1">The sequence shown here is derived from an EMBL/GenBank/DDBJ whole genome shotgun (WGS) entry which is preliminary data.</text>
</comment>
<gene>
    <name evidence="1" type="ORF">WN944_023634</name>
</gene>
<organism evidence="1 2">
    <name type="scientific">Citrus x changshan-huyou</name>
    <dbReference type="NCBI Taxonomy" id="2935761"/>
    <lineage>
        <taxon>Eukaryota</taxon>
        <taxon>Viridiplantae</taxon>
        <taxon>Streptophyta</taxon>
        <taxon>Embryophyta</taxon>
        <taxon>Tracheophyta</taxon>
        <taxon>Spermatophyta</taxon>
        <taxon>Magnoliopsida</taxon>
        <taxon>eudicotyledons</taxon>
        <taxon>Gunneridae</taxon>
        <taxon>Pentapetalae</taxon>
        <taxon>rosids</taxon>
        <taxon>malvids</taxon>
        <taxon>Sapindales</taxon>
        <taxon>Rutaceae</taxon>
        <taxon>Aurantioideae</taxon>
        <taxon>Citrus</taxon>
    </lineage>
</organism>
<dbReference type="EMBL" id="JBCGBO010000001">
    <property type="protein sequence ID" value="KAK9230662.1"/>
    <property type="molecule type" value="Genomic_DNA"/>
</dbReference>
<name>A0AAP0N3F1_9ROSI</name>
<sequence>MKNLIDLQLSFEKEKQISYTLAKLQWMDDEIEASYEAMGEAGGSPQNLGSLQIDFYNGKFSSWIMSLNKKLSLEDCRPKIIPPLGK</sequence>
<evidence type="ECO:0000313" key="1">
    <source>
        <dbReference type="EMBL" id="KAK9230662.1"/>
    </source>
</evidence>
<reference evidence="1 2" key="1">
    <citation type="submission" date="2024-05" db="EMBL/GenBank/DDBJ databases">
        <title>Haplotype-resolved chromosome-level genome assembly of Huyou (Citrus changshanensis).</title>
        <authorList>
            <person name="Miao C."/>
            <person name="Chen W."/>
            <person name="Wu Y."/>
            <person name="Wang L."/>
            <person name="Zhao S."/>
            <person name="Grierson D."/>
            <person name="Xu C."/>
            <person name="Chen K."/>
        </authorList>
    </citation>
    <scope>NUCLEOTIDE SEQUENCE [LARGE SCALE GENOMIC DNA]</scope>
    <source>
        <strain evidence="1">01-14</strain>
        <tissue evidence="1">Leaf</tissue>
    </source>
</reference>